<dbReference type="AlphaFoldDB" id="A0A178ZHG1"/>
<dbReference type="PANTHER" id="PTHR43004:SF19">
    <property type="entry name" value="BINDING MONOOXYGENASE, PUTATIVE (JCVI)-RELATED"/>
    <property type="match status" value="1"/>
</dbReference>
<sequence>MSKVYDVIIAGAGPIGLFLACELGLARVSVLVLERDLKVESQWKGEPLGFRGMNTPSLENFYRRGLLGKLFGPDERPSSYQKKPGFQFGGHFAGIMLNANKLEMDRWKYRIPGPALVPGPTTIARVEAVLTERAEQLGITILRGNGVTKILSDEQGIVTVEAGDNQTFRGKWLVGCDGGRSIVRKAAGFDFVGTEPKFTGYVVQCEWDHPEKLKPGFHITNVGLYIIRLPDTLYLTDFDGGAFDRTGEVEQQHIQDVFRRVSGITDVNITKIHLASTFTDRCKQATCYRKGRVLLAGDAAHIHGPLGGQGMNLGLGDAMNLGWKLAATIRRESKNEGIPADLALLDTYHGERHPAGARVLQWTRAQVVVLQPDPYGEAVQALIRDLIDTPDGTNFFIGRFSGMSERYILGDGEAYAHPLVGCSAPDFELHDGSRLGSKLGRGQGLLIDFQNDSVLKQLVFDGKYESRVEYIGIGAQDTRGLRALLVRPDGIVAWVVEDDTKPDIAAAKVALDRWFGS</sequence>
<dbReference type="EMBL" id="LVYI01000005">
    <property type="protein sequence ID" value="OAP59244.1"/>
    <property type="molecule type" value="Genomic_DNA"/>
</dbReference>
<evidence type="ECO:0000256" key="2">
    <source>
        <dbReference type="ARBA" id="ARBA00022630"/>
    </source>
</evidence>
<accession>A0A178ZHG1</accession>
<dbReference type="PANTHER" id="PTHR43004">
    <property type="entry name" value="TRK SYSTEM POTASSIUM UPTAKE PROTEIN"/>
    <property type="match status" value="1"/>
</dbReference>
<dbReference type="InterPro" id="IPR050641">
    <property type="entry name" value="RIFMO-like"/>
</dbReference>
<evidence type="ECO:0000256" key="1">
    <source>
        <dbReference type="ARBA" id="ARBA00001974"/>
    </source>
</evidence>
<proteinExistence type="predicted"/>
<dbReference type="PROSITE" id="PS51257">
    <property type="entry name" value="PROKAR_LIPOPROTEIN"/>
    <property type="match status" value="1"/>
</dbReference>
<comment type="caution">
    <text evidence="6">The sequence shown here is derived from an EMBL/GenBank/DDBJ whole genome shotgun (WGS) entry which is preliminary data.</text>
</comment>
<dbReference type="OrthoDB" id="2096480at2759"/>
<dbReference type="SUPFAM" id="SSF51905">
    <property type="entry name" value="FAD/NAD(P)-binding domain"/>
    <property type="match status" value="1"/>
</dbReference>
<dbReference type="GeneID" id="30010710"/>
<dbReference type="Pfam" id="PF01494">
    <property type="entry name" value="FAD_binding_3"/>
    <property type="match status" value="1"/>
</dbReference>
<keyword evidence="2" id="KW-0285">Flavoprotein</keyword>
<organism evidence="6 7">
    <name type="scientific">Fonsecaea erecta</name>
    <dbReference type="NCBI Taxonomy" id="1367422"/>
    <lineage>
        <taxon>Eukaryota</taxon>
        <taxon>Fungi</taxon>
        <taxon>Dikarya</taxon>
        <taxon>Ascomycota</taxon>
        <taxon>Pezizomycotina</taxon>
        <taxon>Eurotiomycetes</taxon>
        <taxon>Chaetothyriomycetidae</taxon>
        <taxon>Chaetothyriales</taxon>
        <taxon>Herpotrichiellaceae</taxon>
        <taxon>Fonsecaea</taxon>
    </lineage>
</organism>
<dbReference type="InterPro" id="IPR002938">
    <property type="entry name" value="FAD-bd"/>
</dbReference>
<keyword evidence="7" id="KW-1185">Reference proteome</keyword>
<keyword evidence="3" id="KW-0274">FAD</keyword>
<dbReference type="InterPro" id="IPR036188">
    <property type="entry name" value="FAD/NAD-bd_sf"/>
</dbReference>
<dbReference type="STRING" id="1367422.A0A178ZHG1"/>
<dbReference type="GO" id="GO:0071949">
    <property type="term" value="F:FAD binding"/>
    <property type="evidence" value="ECO:0007669"/>
    <property type="project" value="InterPro"/>
</dbReference>
<dbReference type="Gene3D" id="3.40.30.120">
    <property type="match status" value="1"/>
</dbReference>
<dbReference type="Proteomes" id="UP000078343">
    <property type="component" value="Unassembled WGS sequence"/>
</dbReference>
<dbReference type="Gene3D" id="3.30.70.2450">
    <property type="match status" value="1"/>
</dbReference>
<evidence type="ECO:0000259" key="5">
    <source>
        <dbReference type="Pfam" id="PF01494"/>
    </source>
</evidence>
<reference evidence="6 7" key="1">
    <citation type="submission" date="2016-04" db="EMBL/GenBank/DDBJ databases">
        <title>Draft genome of Fonsecaea erecta CBS 125763.</title>
        <authorList>
            <person name="Weiss V.A."/>
            <person name="Vicente V.A."/>
            <person name="Raittz R.T."/>
            <person name="Moreno L.F."/>
            <person name="De Souza E.M."/>
            <person name="Pedrosa F.O."/>
            <person name="Steffens M.B."/>
            <person name="Faoro H."/>
            <person name="Tadra-Sfeir M.Z."/>
            <person name="Najafzadeh M.J."/>
            <person name="Felipe M.S."/>
            <person name="Teixeira M."/>
            <person name="Sun J."/>
            <person name="Xi L."/>
            <person name="Gomes R."/>
            <person name="De Azevedo C.M."/>
            <person name="Salgado C.G."/>
            <person name="Da Silva M.B."/>
            <person name="Nascimento M.F."/>
            <person name="Queiroz-Telles F."/>
            <person name="Attili D.S."/>
            <person name="Gorbushina A."/>
        </authorList>
    </citation>
    <scope>NUCLEOTIDE SEQUENCE [LARGE SCALE GENOMIC DNA]</scope>
    <source>
        <strain evidence="6 7">CBS 125763</strain>
    </source>
</reference>
<keyword evidence="4" id="KW-0560">Oxidoreductase</keyword>
<comment type="cofactor">
    <cofactor evidence="1">
        <name>FAD</name>
        <dbReference type="ChEBI" id="CHEBI:57692"/>
    </cofactor>
</comment>
<dbReference type="GO" id="GO:0016709">
    <property type="term" value="F:oxidoreductase activity, acting on paired donors, with incorporation or reduction of molecular oxygen, NAD(P)H as one donor, and incorporation of one atom of oxygen"/>
    <property type="evidence" value="ECO:0007669"/>
    <property type="project" value="UniProtKB-ARBA"/>
</dbReference>
<evidence type="ECO:0000313" key="6">
    <source>
        <dbReference type="EMBL" id="OAP59244.1"/>
    </source>
</evidence>
<evidence type="ECO:0000256" key="4">
    <source>
        <dbReference type="ARBA" id="ARBA00023002"/>
    </source>
</evidence>
<feature type="domain" description="FAD-binding" evidence="5">
    <location>
        <begin position="5"/>
        <end position="363"/>
    </location>
</feature>
<evidence type="ECO:0000256" key="3">
    <source>
        <dbReference type="ARBA" id="ARBA00022827"/>
    </source>
</evidence>
<dbReference type="Pfam" id="PF21274">
    <property type="entry name" value="Rng_hyd_C"/>
    <property type="match status" value="1"/>
</dbReference>
<protein>
    <recommendedName>
        <fullName evidence="5">FAD-binding domain-containing protein</fullName>
    </recommendedName>
</protein>
<evidence type="ECO:0000313" key="7">
    <source>
        <dbReference type="Proteomes" id="UP000078343"/>
    </source>
</evidence>
<dbReference type="Gene3D" id="3.50.50.60">
    <property type="entry name" value="FAD/NAD(P)-binding domain"/>
    <property type="match status" value="1"/>
</dbReference>
<dbReference type="PRINTS" id="PR00420">
    <property type="entry name" value="RNGMNOXGNASE"/>
</dbReference>
<name>A0A178ZHG1_9EURO</name>
<gene>
    <name evidence="6" type="ORF">AYL99_06542</name>
</gene>
<dbReference type="RefSeq" id="XP_018692611.1">
    <property type="nucleotide sequence ID" value="XM_018838051.1"/>
</dbReference>